<name>A0A8S5RGF5_9VIRU</name>
<protein>
    <submittedName>
        <fullName evidence="1">Uncharacterized protein</fullName>
    </submittedName>
</protein>
<reference evidence="1" key="1">
    <citation type="journal article" date="2021" name="Proc. Natl. Acad. Sci. U.S.A.">
        <title>A Catalog of Tens of Thousands of Viruses from Human Metagenomes Reveals Hidden Associations with Chronic Diseases.</title>
        <authorList>
            <person name="Tisza M.J."/>
            <person name="Buck C.B."/>
        </authorList>
    </citation>
    <scope>NUCLEOTIDE SEQUENCE</scope>
    <source>
        <strain evidence="1">CtQmo6</strain>
    </source>
</reference>
<organism evidence="1">
    <name type="scientific">virus sp. ctQmo6</name>
    <dbReference type="NCBI Taxonomy" id="2827990"/>
    <lineage>
        <taxon>Viruses</taxon>
    </lineage>
</organism>
<evidence type="ECO:0000313" key="1">
    <source>
        <dbReference type="EMBL" id="DAE30161.1"/>
    </source>
</evidence>
<accession>A0A8S5RGF5</accession>
<proteinExistence type="predicted"/>
<dbReference type="EMBL" id="BK059102">
    <property type="protein sequence ID" value="DAE30161.1"/>
    <property type="molecule type" value="Genomic_DNA"/>
</dbReference>
<sequence>MKLMDFLDDGRIKCLKMHGFKVQGYMLETEARLTATDYMKPFKPWEFEERLERRRRHLERANGEVKEFYISVTSKAIVISVELPPAEKIKASHAKKTDADREREAKIIEDGKKLVADLEEKAQERLENFEFPQLTGTEKQISWADSIRTKFFVWCEKRGVHPDIIVKKETSAEFWIEGRNVISPANVKDYEDFQKYKEMVFLVSEKPEEIKHDGVVEVVGIDGRIFLFYKKEDDFRKIAKSNGFSWENAWSKKTENAKKDISEIENELLNNGYCVCTH</sequence>